<proteinExistence type="inferred from homology"/>
<feature type="domain" description="PAS" evidence="7">
    <location>
        <begin position="152"/>
        <end position="191"/>
    </location>
</feature>
<reference evidence="9" key="1">
    <citation type="journal article" date="2020" name="mSystems">
        <title>Genome- and Community-Level Interaction Insights into Carbon Utilization and Element Cycling Functions of Hydrothermarchaeota in Hydrothermal Sediment.</title>
        <authorList>
            <person name="Zhou Z."/>
            <person name="Liu Y."/>
            <person name="Xu W."/>
            <person name="Pan J."/>
            <person name="Luo Z.H."/>
            <person name="Li M."/>
        </authorList>
    </citation>
    <scope>NUCLEOTIDE SEQUENCE [LARGE SCALE GENOMIC DNA]</scope>
    <source>
        <strain evidence="9">SpSt-243</strain>
    </source>
</reference>
<feature type="region of interest" description="Disordered" evidence="5">
    <location>
        <begin position="550"/>
        <end position="574"/>
    </location>
</feature>
<evidence type="ECO:0000256" key="3">
    <source>
        <dbReference type="ARBA" id="ARBA00029447"/>
    </source>
</evidence>
<dbReference type="Gene3D" id="1.10.287.950">
    <property type="entry name" value="Methyl-accepting chemotaxis protein"/>
    <property type="match status" value="1"/>
</dbReference>
<dbReference type="InterPro" id="IPR013655">
    <property type="entry name" value="PAS_fold_3"/>
</dbReference>
<dbReference type="PROSITE" id="PS50111">
    <property type="entry name" value="CHEMOTAXIS_TRANSDUC_2"/>
    <property type="match status" value="1"/>
</dbReference>
<dbReference type="CDD" id="cd00130">
    <property type="entry name" value="PAS"/>
    <property type="match status" value="1"/>
</dbReference>
<evidence type="ECO:0000313" key="9">
    <source>
        <dbReference type="EMBL" id="HEB45117.1"/>
    </source>
</evidence>
<dbReference type="EMBL" id="DSKI01000812">
    <property type="protein sequence ID" value="HEB45117.1"/>
    <property type="molecule type" value="Genomic_DNA"/>
</dbReference>
<dbReference type="SUPFAM" id="SSF58104">
    <property type="entry name" value="Methyl-accepting chemotaxis protein (MCP) signaling domain"/>
    <property type="match status" value="1"/>
</dbReference>
<keyword evidence="4" id="KW-0807">Transducer</keyword>
<dbReference type="Pfam" id="PF00015">
    <property type="entry name" value="MCPsignal"/>
    <property type="match status" value="1"/>
</dbReference>
<dbReference type="PANTHER" id="PTHR43531:SF11">
    <property type="entry name" value="METHYL-ACCEPTING CHEMOTAXIS PROTEIN 3"/>
    <property type="match status" value="1"/>
</dbReference>
<evidence type="ECO:0000259" key="7">
    <source>
        <dbReference type="PROSITE" id="PS50112"/>
    </source>
</evidence>
<accession>A0A7C1SYW3</accession>
<comment type="similarity">
    <text evidence="3">Belongs to the methyl-accepting chemotaxis (MCP) protein family.</text>
</comment>
<evidence type="ECO:0000256" key="4">
    <source>
        <dbReference type="PROSITE-ProRule" id="PRU00284"/>
    </source>
</evidence>
<dbReference type="Gene3D" id="3.30.450.20">
    <property type="entry name" value="PAS domain"/>
    <property type="match status" value="2"/>
</dbReference>
<feature type="domain" description="Methyl-accepting transducer" evidence="6">
    <location>
        <begin position="303"/>
        <end position="532"/>
    </location>
</feature>
<name>A0A7C1SYW3_9HYPH</name>
<dbReference type="InterPro" id="IPR004090">
    <property type="entry name" value="Chemotax_Me-accpt_rcpt"/>
</dbReference>
<dbReference type="Pfam" id="PF08447">
    <property type="entry name" value="PAS_3"/>
    <property type="match status" value="1"/>
</dbReference>
<dbReference type="GO" id="GO:0006935">
    <property type="term" value="P:chemotaxis"/>
    <property type="evidence" value="ECO:0007669"/>
    <property type="project" value="UniProtKB-KW"/>
</dbReference>
<dbReference type="InterPro" id="IPR004089">
    <property type="entry name" value="MCPsignal_dom"/>
</dbReference>
<evidence type="ECO:0000259" key="8">
    <source>
        <dbReference type="PROSITE" id="PS50885"/>
    </source>
</evidence>
<comment type="subcellular location">
    <subcellularLocation>
        <location evidence="1">Membrane</location>
    </subcellularLocation>
</comment>
<evidence type="ECO:0000256" key="1">
    <source>
        <dbReference type="ARBA" id="ARBA00004370"/>
    </source>
</evidence>
<dbReference type="InterPro" id="IPR003660">
    <property type="entry name" value="HAMP_dom"/>
</dbReference>
<dbReference type="FunFam" id="1.10.287.950:FF:000001">
    <property type="entry name" value="Methyl-accepting chemotaxis sensory transducer"/>
    <property type="match status" value="1"/>
</dbReference>
<feature type="compositionally biased region" description="Polar residues" evidence="5">
    <location>
        <begin position="551"/>
        <end position="573"/>
    </location>
</feature>
<dbReference type="AlphaFoldDB" id="A0A7C1SYW3"/>
<dbReference type="InterPro" id="IPR051310">
    <property type="entry name" value="MCP_chemotaxis"/>
</dbReference>
<dbReference type="PRINTS" id="PR00260">
    <property type="entry name" value="CHEMTRNSDUCR"/>
</dbReference>
<evidence type="ECO:0000256" key="2">
    <source>
        <dbReference type="ARBA" id="ARBA00022500"/>
    </source>
</evidence>
<gene>
    <name evidence="9" type="ORF">ENP70_15790</name>
</gene>
<dbReference type="SUPFAM" id="SSF55785">
    <property type="entry name" value="PYP-like sensor domain (PAS domain)"/>
    <property type="match status" value="1"/>
</dbReference>
<dbReference type="GO" id="GO:0016020">
    <property type="term" value="C:membrane"/>
    <property type="evidence" value="ECO:0007669"/>
    <property type="project" value="UniProtKB-SubCell"/>
</dbReference>
<dbReference type="GO" id="GO:0007165">
    <property type="term" value="P:signal transduction"/>
    <property type="evidence" value="ECO:0007669"/>
    <property type="project" value="UniProtKB-KW"/>
</dbReference>
<dbReference type="InterPro" id="IPR035965">
    <property type="entry name" value="PAS-like_dom_sf"/>
</dbReference>
<evidence type="ECO:0000256" key="5">
    <source>
        <dbReference type="SAM" id="MobiDB-lite"/>
    </source>
</evidence>
<sequence>MGFPGFSNARTVAKTLALDALQANIMVADANLNITYMNPAVMELLKEAEADLKKELPKFSVASLIGSNIDVFHKNPSHQRNMLAALKNRHSATITVGTRVFDLLVTPLKQGAKTVGFVVEWADAKARLLNVDFTAQIAAISRSQSIIEFAVDGKIMSANQNFFNLMGYSPAEIVGQHHSMLVDKAHANSEDYKKFWQTLRDGQYLAAEFPRMTKAGKEVIMSASYNPILDIHGKVVKIVMFATDATARVRTVGSLGDALKRLCSGDFAFQLTEPFADEFEFLRHDLNRSVSQLCDTFREISASVELISQGTREITQGVGDLSRRTESQAANLEETAAALEEITANVGSSAQRAQEARNVAGSAKASAEKSGDVVAHAVDAMSRIEDSSSKISNIIGVIDEIAFQTNLLALNAGVEAARAGEAGRGFAVVAQEVRELAQRSAKAAKEIKELINASNEHVKSGVSLVGDTGKALQEIVTQVVQVDGNVGAIVEASKEQATGLKEINTAVNTMDQGTQQNAAMVEETTAAAHSLAREAEQLFQLLGQFKIGAGSTPSRATPAAANTQSRPQPSPARQMTAKVAQAFNGNAAMKTGDSWEEF</sequence>
<dbReference type="Pfam" id="PF13188">
    <property type="entry name" value="PAS_8"/>
    <property type="match status" value="1"/>
</dbReference>
<dbReference type="InterPro" id="IPR000014">
    <property type="entry name" value="PAS"/>
</dbReference>
<dbReference type="NCBIfam" id="TIGR00229">
    <property type="entry name" value="sensory_box"/>
    <property type="match status" value="1"/>
</dbReference>
<dbReference type="GO" id="GO:0004888">
    <property type="term" value="F:transmembrane signaling receptor activity"/>
    <property type="evidence" value="ECO:0007669"/>
    <property type="project" value="InterPro"/>
</dbReference>
<feature type="domain" description="HAMP" evidence="8">
    <location>
        <begin position="246"/>
        <end position="298"/>
    </location>
</feature>
<dbReference type="PANTHER" id="PTHR43531">
    <property type="entry name" value="PROTEIN ICFG"/>
    <property type="match status" value="1"/>
</dbReference>
<dbReference type="PROSITE" id="PS50885">
    <property type="entry name" value="HAMP"/>
    <property type="match status" value="1"/>
</dbReference>
<keyword evidence="2" id="KW-0145">Chemotaxis</keyword>
<organism evidence="9">
    <name type="scientific">Agrobacterium albertimagni</name>
    <dbReference type="NCBI Taxonomy" id="147266"/>
    <lineage>
        <taxon>Bacteria</taxon>
        <taxon>Pseudomonadati</taxon>
        <taxon>Pseudomonadota</taxon>
        <taxon>Alphaproteobacteria</taxon>
        <taxon>Hyphomicrobiales</taxon>
        <taxon>Rhizobiaceae</taxon>
        <taxon>Rhizobium/Agrobacterium group</taxon>
        <taxon>Agrobacterium</taxon>
    </lineage>
</organism>
<evidence type="ECO:0000259" key="6">
    <source>
        <dbReference type="PROSITE" id="PS50111"/>
    </source>
</evidence>
<protein>
    <submittedName>
        <fullName evidence="9">PAS domain S-box protein</fullName>
    </submittedName>
</protein>
<dbReference type="PROSITE" id="PS50112">
    <property type="entry name" value="PAS"/>
    <property type="match status" value="1"/>
</dbReference>
<dbReference type="CDD" id="cd11386">
    <property type="entry name" value="MCP_signal"/>
    <property type="match status" value="1"/>
</dbReference>
<dbReference type="SMART" id="SM00283">
    <property type="entry name" value="MA"/>
    <property type="match status" value="1"/>
</dbReference>
<comment type="caution">
    <text evidence="9">The sequence shown here is derived from an EMBL/GenBank/DDBJ whole genome shotgun (WGS) entry which is preliminary data.</text>
</comment>